<dbReference type="SUPFAM" id="SSF55486">
    <property type="entry name" value="Metalloproteases ('zincins'), catalytic domain"/>
    <property type="match status" value="1"/>
</dbReference>
<dbReference type="EMBL" id="WSSB01000014">
    <property type="protein sequence ID" value="MXR38039.1"/>
    <property type="molecule type" value="Genomic_DNA"/>
</dbReference>
<dbReference type="PROSITE" id="PS50106">
    <property type="entry name" value="PDZ"/>
    <property type="match status" value="1"/>
</dbReference>
<dbReference type="Proteomes" id="UP000467214">
    <property type="component" value="Unassembled WGS sequence"/>
</dbReference>
<protein>
    <submittedName>
        <fullName evidence="2">PDZ domain-containing protein</fullName>
    </submittedName>
</protein>
<dbReference type="InterPro" id="IPR036034">
    <property type="entry name" value="PDZ_sf"/>
</dbReference>
<evidence type="ECO:0000313" key="2">
    <source>
        <dbReference type="EMBL" id="MXR38039.1"/>
    </source>
</evidence>
<comment type="caution">
    <text evidence="2">The sequence shown here is derived from an EMBL/GenBank/DDBJ whole genome shotgun (WGS) entry which is preliminary data.</text>
</comment>
<dbReference type="InterPro" id="IPR027268">
    <property type="entry name" value="Peptidase_M4/M1_CTD_sf"/>
</dbReference>
<accession>A0A845BP08</accession>
<name>A0A845BP08_9NEIS</name>
<gene>
    <name evidence="2" type="ORF">GQF02_13760</name>
</gene>
<dbReference type="RefSeq" id="WP_160797923.1">
    <property type="nucleotide sequence ID" value="NZ_WSSB01000014.1"/>
</dbReference>
<sequence length="592" mass="64654">MTPSISYHIVAAQPAAHLFAVTLSVDKPAANGQVLRLPAWIPGSYMIRDFARHIVALSAHSGGRALSVTKLDKHSWQVEPCAGPLVLSYQVYAFDLSVRGAYLDPERGFFNASSLCLAVVGQESQPHRLEVAVPDRVSGSWKLASALPALDIDQAGFGCYLADSYDALIDHPFEMGCFEEVCFTACGVPHRFIVSGRHHHADLARLARDTQRICEYQIRLFGAAAPFAGYLFMLFVGGDVYGGLEHRNSTALMAGRDDLPLQGDDSLSDGYVQLLGLISHEYFHSWNVKRIKPAAFTPYDLTQENHTRLLWAFEGVTSYYDDLTLVRCGLIDKKRYLGLLAKTVTAVARGSGRLKQTLEESSFDAWTKFYRQDENSPNAIVSYYAKGALAALALDLLIRRDTAGRCSLDDVMRALWSRHQQDGQGVGETEWETLASEVSGLDLKPFFDLALRSCAELPLAELLADVGVAFMLTPSDSASDRGGVVEMMPCPSLRAVLGVKSVSDPLGVRLQQVWDGGAAQAAGLSSGDVVLALDGVKVGDLDKTLSRYRPGDKVSIHAFRRDELMEFEIALQGGVADTCRLLLQNDGGSWLE</sequence>
<dbReference type="InterPro" id="IPR001478">
    <property type="entry name" value="PDZ"/>
</dbReference>
<evidence type="ECO:0000313" key="3">
    <source>
        <dbReference type="Proteomes" id="UP000467214"/>
    </source>
</evidence>
<keyword evidence="3" id="KW-1185">Reference proteome</keyword>
<evidence type="ECO:0000259" key="1">
    <source>
        <dbReference type="PROSITE" id="PS50106"/>
    </source>
</evidence>
<dbReference type="Pfam" id="PF13180">
    <property type="entry name" value="PDZ_2"/>
    <property type="match status" value="1"/>
</dbReference>
<feature type="domain" description="PDZ" evidence="1">
    <location>
        <begin position="484"/>
        <end position="538"/>
    </location>
</feature>
<dbReference type="PIRSF" id="PIRSF016493">
    <property type="entry name" value="Glycyl_aminpptds"/>
    <property type="match status" value="1"/>
</dbReference>
<dbReference type="Gene3D" id="1.10.390.10">
    <property type="entry name" value="Neutral Protease Domain 2"/>
    <property type="match status" value="1"/>
</dbReference>
<dbReference type="Gene3D" id="2.30.42.10">
    <property type="match status" value="1"/>
</dbReference>
<organism evidence="2 3">
    <name type="scientific">Craterilacuibacter sinensis</name>
    <dbReference type="NCBI Taxonomy" id="2686017"/>
    <lineage>
        <taxon>Bacteria</taxon>
        <taxon>Pseudomonadati</taxon>
        <taxon>Pseudomonadota</taxon>
        <taxon>Betaproteobacteria</taxon>
        <taxon>Neisseriales</taxon>
        <taxon>Neisseriaceae</taxon>
        <taxon>Craterilacuibacter</taxon>
    </lineage>
</organism>
<dbReference type="AlphaFoldDB" id="A0A845BP08"/>
<dbReference type="InterPro" id="IPR040756">
    <property type="entry name" value="Peptidase_M61_N"/>
</dbReference>
<proteinExistence type="predicted"/>
<dbReference type="InterPro" id="IPR024191">
    <property type="entry name" value="Peptidase_M61"/>
</dbReference>
<dbReference type="Pfam" id="PF05299">
    <property type="entry name" value="Peptidase_M61"/>
    <property type="match status" value="1"/>
</dbReference>
<dbReference type="Pfam" id="PF17899">
    <property type="entry name" value="Peptidase_M61_N"/>
    <property type="match status" value="1"/>
</dbReference>
<dbReference type="SMART" id="SM00228">
    <property type="entry name" value="PDZ"/>
    <property type="match status" value="1"/>
</dbReference>
<reference evidence="2 3" key="1">
    <citation type="submission" date="2019-12" db="EMBL/GenBank/DDBJ databases">
        <title>Neisseriaceae gen. nov. sp. Genome sequencing and assembly.</title>
        <authorList>
            <person name="Liu Z."/>
            <person name="Li A."/>
        </authorList>
    </citation>
    <scope>NUCLEOTIDE SEQUENCE [LARGE SCALE GENOMIC DNA]</scope>
    <source>
        <strain evidence="2 3">B2N2-7</strain>
    </source>
</reference>
<dbReference type="SUPFAM" id="SSF50156">
    <property type="entry name" value="PDZ domain-like"/>
    <property type="match status" value="1"/>
</dbReference>
<dbReference type="Gene3D" id="2.60.40.3650">
    <property type="match status" value="1"/>
</dbReference>
<dbReference type="InterPro" id="IPR007963">
    <property type="entry name" value="Peptidase_M61_catalytic"/>
</dbReference>